<sequence>MSDIPFGLEEWTADSKPGIIARNPHTGLEEPYTGRLPIGDFIDDLMVPQMERQGRQVTINDRCGSPWALNFDKPEYATFNVPQRRKWESNQSMDPYSYLQPGDQG</sequence>
<evidence type="ECO:0000313" key="1">
    <source>
        <dbReference type="EMBL" id="KAI6777844.1"/>
    </source>
</evidence>
<reference evidence="1" key="1">
    <citation type="journal article" date="2021" name="J Fungi (Basel)">
        <title>Genomic and Metabolomic Analyses of the Marine Fungus Emericellopsis cladophorae: Insights into Saltwater Adaptability Mechanisms and Its Biosynthetic Potential.</title>
        <authorList>
            <person name="Goncalves M.F.M."/>
            <person name="Hilario S."/>
            <person name="Van de Peer Y."/>
            <person name="Esteves A.C."/>
            <person name="Alves A."/>
        </authorList>
    </citation>
    <scope>NUCLEOTIDE SEQUENCE</scope>
    <source>
        <strain evidence="1">MUM 19.33</strain>
    </source>
</reference>
<dbReference type="OrthoDB" id="6039950at2759"/>
<organism evidence="1 2">
    <name type="scientific">Emericellopsis cladophorae</name>
    <dbReference type="NCBI Taxonomy" id="2686198"/>
    <lineage>
        <taxon>Eukaryota</taxon>
        <taxon>Fungi</taxon>
        <taxon>Dikarya</taxon>
        <taxon>Ascomycota</taxon>
        <taxon>Pezizomycotina</taxon>
        <taxon>Sordariomycetes</taxon>
        <taxon>Hypocreomycetidae</taxon>
        <taxon>Hypocreales</taxon>
        <taxon>Bionectriaceae</taxon>
        <taxon>Emericellopsis</taxon>
    </lineage>
</organism>
<dbReference type="AlphaFoldDB" id="A0A9Q0BBA3"/>
<dbReference type="EMBL" id="JAGIXG020000096">
    <property type="protein sequence ID" value="KAI6777844.1"/>
    <property type="molecule type" value="Genomic_DNA"/>
</dbReference>
<reference evidence="1" key="2">
    <citation type="submission" date="2022-07" db="EMBL/GenBank/DDBJ databases">
        <authorList>
            <person name="Goncalves M.F.M."/>
            <person name="Hilario S."/>
            <person name="Van De Peer Y."/>
            <person name="Esteves A.C."/>
            <person name="Alves A."/>
        </authorList>
    </citation>
    <scope>NUCLEOTIDE SEQUENCE</scope>
    <source>
        <strain evidence="1">MUM 19.33</strain>
    </source>
</reference>
<comment type="caution">
    <text evidence="1">The sequence shown here is derived from an EMBL/GenBank/DDBJ whole genome shotgun (WGS) entry which is preliminary data.</text>
</comment>
<protein>
    <submittedName>
        <fullName evidence="1">Tissue alpha-l-fucosidase protein</fullName>
    </submittedName>
</protein>
<dbReference type="GeneID" id="75827072"/>
<dbReference type="Proteomes" id="UP001055219">
    <property type="component" value="Unassembled WGS sequence"/>
</dbReference>
<dbReference type="RefSeq" id="XP_051358700.1">
    <property type="nucleotide sequence ID" value="XM_051510393.1"/>
</dbReference>
<accession>A0A9Q0BBA3</accession>
<keyword evidence="2" id="KW-1185">Reference proteome</keyword>
<name>A0A9Q0BBA3_9HYPO</name>
<gene>
    <name evidence="1" type="ORF">J7T54_000553</name>
</gene>
<proteinExistence type="predicted"/>
<evidence type="ECO:0000313" key="2">
    <source>
        <dbReference type="Proteomes" id="UP001055219"/>
    </source>
</evidence>